<evidence type="ECO:0000259" key="1">
    <source>
        <dbReference type="Pfam" id="PF01738"/>
    </source>
</evidence>
<comment type="caution">
    <text evidence="2">The sequence shown here is derived from an EMBL/GenBank/DDBJ whole genome shotgun (WGS) entry which is preliminary data.</text>
</comment>
<sequence length="154" mass="16898">MNLCEHCIKGVTHEGTPKEYTRPSLDKVINALKAEGITTLGATGYCFGGRYVFDLAFENIIKVGVISHPSHLIVPDDLEKYVATSQAPLLINSCTTDLQFPLEACAKADKIFANFAPGYKREHFKGLTHGFAKRARSRQPLNGSFPSSEGVDLR</sequence>
<dbReference type="AlphaFoldDB" id="A0A9P5ZCH1"/>
<organism evidence="2 3">
    <name type="scientific">Pholiota conissans</name>
    <dbReference type="NCBI Taxonomy" id="109636"/>
    <lineage>
        <taxon>Eukaryota</taxon>
        <taxon>Fungi</taxon>
        <taxon>Dikarya</taxon>
        <taxon>Basidiomycota</taxon>
        <taxon>Agaricomycotina</taxon>
        <taxon>Agaricomycetes</taxon>
        <taxon>Agaricomycetidae</taxon>
        <taxon>Agaricales</taxon>
        <taxon>Agaricineae</taxon>
        <taxon>Strophariaceae</taxon>
        <taxon>Pholiota</taxon>
    </lineage>
</organism>
<dbReference type="InterPro" id="IPR002925">
    <property type="entry name" value="Dienelactn_hydro"/>
</dbReference>
<dbReference type="SUPFAM" id="SSF53474">
    <property type="entry name" value="alpha/beta-Hydrolases"/>
    <property type="match status" value="1"/>
</dbReference>
<dbReference type="PANTHER" id="PTHR17630">
    <property type="entry name" value="DIENELACTONE HYDROLASE"/>
    <property type="match status" value="1"/>
</dbReference>
<dbReference type="Proteomes" id="UP000807469">
    <property type="component" value="Unassembled WGS sequence"/>
</dbReference>
<evidence type="ECO:0000313" key="3">
    <source>
        <dbReference type="Proteomes" id="UP000807469"/>
    </source>
</evidence>
<dbReference type="OrthoDB" id="17560at2759"/>
<dbReference type="Gene3D" id="3.40.50.1820">
    <property type="entry name" value="alpha/beta hydrolase"/>
    <property type="match status" value="1"/>
</dbReference>
<name>A0A9P5ZCH1_9AGAR</name>
<protein>
    <recommendedName>
        <fullName evidence="1">Dienelactone hydrolase domain-containing protein</fullName>
    </recommendedName>
</protein>
<dbReference type="InterPro" id="IPR029058">
    <property type="entry name" value="AB_hydrolase_fold"/>
</dbReference>
<reference evidence="2" key="1">
    <citation type="submission" date="2020-11" db="EMBL/GenBank/DDBJ databases">
        <authorList>
            <consortium name="DOE Joint Genome Institute"/>
            <person name="Ahrendt S."/>
            <person name="Riley R."/>
            <person name="Andreopoulos W."/>
            <person name="Labutti K."/>
            <person name="Pangilinan J."/>
            <person name="Ruiz-Duenas F.J."/>
            <person name="Barrasa J.M."/>
            <person name="Sanchez-Garcia M."/>
            <person name="Camarero S."/>
            <person name="Miyauchi S."/>
            <person name="Serrano A."/>
            <person name="Linde D."/>
            <person name="Babiker R."/>
            <person name="Drula E."/>
            <person name="Ayuso-Fernandez I."/>
            <person name="Pacheco R."/>
            <person name="Padilla G."/>
            <person name="Ferreira P."/>
            <person name="Barriuso J."/>
            <person name="Kellner H."/>
            <person name="Castanera R."/>
            <person name="Alfaro M."/>
            <person name="Ramirez L."/>
            <person name="Pisabarro A.G."/>
            <person name="Kuo A."/>
            <person name="Tritt A."/>
            <person name="Lipzen A."/>
            <person name="He G."/>
            <person name="Yan M."/>
            <person name="Ng V."/>
            <person name="Cullen D."/>
            <person name="Martin F."/>
            <person name="Rosso M.-N."/>
            <person name="Henrissat B."/>
            <person name="Hibbett D."/>
            <person name="Martinez A.T."/>
            <person name="Grigoriev I.V."/>
        </authorList>
    </citation>
    <scope>NUCLEOTIDE SEQUENCE</scope>
    <source>
        <strain evidence="2">CIRM-BRFM 674</strain>
    </source>
</reference>
<dbReference type="PANTHER" id="PTHR17630:SF44">
    <property type="entry name" value="PROTEIN AIM2"/>
    <property type="match status" value="1"/>
</dbReference>
<feature type="domain" description="Dienelactone hydrolase" evidence="1">
    <location>
        <begin position="24"/>
        <end position="137"/>
    </location>
</feature>
<dbReference type="GO" id="GO:0016787">
    <property type="term" value="F:hydrolase activity"/>
    <property type="evidence" value="ECO:0007669"/>
    <property type="project" value="InterPro"/>
</dbReference>
<evidence type="ECO:0000313" key="2">
    <source>
        <dbReference type="EMBL" id="KAF9485538.1"/>
    </source>
</evidence>
<dbReference type="EMBL" id="MU155135">
    <property type="protein sequence ID" value="KAF9485538.1"/>
    <property type="molecule type" value="Genomic_DNA"/>
</dbReference>
<gene>
    <name evidence="2" type="ORF">BDN70DRAFT_916925</name>
</gene>
<dbReference type="Pfam" id="PF01738">
    <property type="entry name" value="DLH"/>
    <property type="match status" value="1"/>
</dbReference>
<keyword evidence="3" id="KW-1185">Reference proteome</keyword>
<proteinExistence type="predicted"/>
<accession>A0A9P5ZCH1</accession>